<evidence type="ECO:0000313" key="2">
    <source>
        <dbReference type="Proteomes" id="UP000520814"/>
    </source>
</evidence>
<organism evidence="1 2">
    <name type="scientific">Armatimonas rosea</name>
    <dbReference type="NCBI Taxonomy" id="685828"/>
    <lineage>
        <taxon>Bacteria</taxon>
        <taxon>Bacillati</taxon>
        <taxon>Armatimonadota</taxon>
        <taxon>Armatimonadia</taxon>
        <taxon>Armatimonadales</taxon>
        <taxon>Armatimonadaceae</taxon>
        <taxon>Armatimonas</taxon>
    </lineage>
</organism>
<comment type="caution">
    <text evidence="1">The sequence shown here is derived from an EMBL/GenBank/DDBJ whole genome shotgun (WGS) entry which is preliminary data.</text>
</comment>
<dbReference type="Proteomes" id="UP000520814">
    <property type="component" value="Unassembled WGS sequence"/>
</dbReference>
<dbReference type="RefSeq" id="WP_184194517.1">
    <property type="nucleotide sequence ID" value="NZ_JACHGW010000002.1"/>
</dbReference>
<keyword evidence="2" id="KW-1185">Reference proteome</keyword>
<name>A0A7W9SP40_ARMRO</name>
<accession>A0A7W9SP40</accession>
<evidence type="ECO:0000313" key="1">
    <source>
        <dbReference type="EMBL" id="MBB6050141.1"/>
    </source>
</evidence>
<protein>
    <submittedName>
        <fullName evidence="1">Uncharacterized protein</fullName>
    </submittedName>
</protein>
<proteinExistence type="predicted"/>
<reference evidence="1 2" key="1">
    <citation type="submission" date="2020-08" db="EMBL/GenBank/DDBJ databases">
        <title>Genomic Encyclopedia of Type Strains, Phase IV (KMG-IV): sequencing the most valuable type-strain genomes for metagenomic binning, comparative biology and taxonomic classification.</title>
        <authorList>
            <person name="Goeker M."/>
        </authorList>
    </citation>
    <scope>NUCLEOTIDE SEQUENCE [LARGE SCALE GENOMIC DNA]</scope>
    <source>
        <strain evidence="1 2">DSM 23562</strain>
    </source>
</reference>
<sequence length="172" mass="18969">MFLTPPDEKALRATAFAALIAYALQRDSGMCEYRPSFALFQVPSKPQLVRVPKLSLPDDAQQQFEAHNGASLKTVALSRSEQARLTEAFRVEQRRQKFLPAKKTIGKVTLELGPSWWDGKQAVLVSFRYQYSFDDHSLGDGGSGSAVFGGIVLQGEARRWKLSQVVPVLAAG</sequence>
<dbReference type="EMBL" id="JACHGW010000002">
    <property type="protein sequence ID" value="MBB6050141.1"/>
    <property type="molecule type" value="Genomic_DNA"/>
</dbReference>
<gene>
    <name evidence="1" type="ORF">HNQ39_001932</name>
</gene>
<dbReference type="AlphaFoldDB" id="A0A7W9SP40"/>